<keyword evidence="2" id="KW-0547">Nucleotide-binding</keyword>
<dbReference type="Gene3D" id="3.30.420.40">
    <property type="match status" value="2"/>
</dbReference>
<dbReference type="Proteomes" id="UP000235122">
    <property type="component" value="Unassembled WGS sequence"/>
</dbReference>
<dbReference type="PANTHER" id="PTHR43435">
    <property type="entry name" value="RIBULOKINASE"/>
    <property type="match status" value="1"/>
</dbReference>
<reference evidence="10 11" key="1">
    <citation type="submission" date="2017-12" db="EMBL/GenBank/DDBJ databases">
        <title>Phylogenetic diversity of female urinary microbiome.</title>
        <authorList>
            <person name="Thomas-White K."/>
            <person name="Wolfe A.J."/>
        </authorList>
    </citation>
    <scope>NUCLEOTIDE SEQUENCE [LARGE SCALE GENOMIC DNA]</scope>
    <source>
        <strain evidence="10 11">UMB0402</strain>
    </source>
</reference>
<keyword evidence="4" id="KW-0067">ATP-binding</keyword>
<dbReference type="InterPro" id="IPR018485">
    <property type="entry name" value="FGGY_C"/>
</dbReference>
<dbReference type="InterPro" id="IPR043129">
    <property type="entry name" value="ATPase_NBD"/>
</dbReference>
<evidence type="ECO:0000256" key="5">
    <source>
        <dbReference type="ARBA" id="ARBA00022935"/>
    </source>
</evidence>
<dbReference type="PANTHER" id="PTHR43435:SF4">
    <property type="entry name" value="FGGY CARBOHYDRATE KINASE DOMAIN-CONTAINING PROTEIN"/>
    <property type="match status" value="1"/>
</dbReference>
<evidence type="ECO:0000256" key="7">
    <source>
        <dbReference type="RuleBase" id="RU003733"/>
    </source>
</evidence>
<dbReference type="GO" id="GO:0005737">
    <property type="term" value="C:cytoplasm"/>
    <property type="evidence" value="ECO:0007669"/>
    <property type="project" value="TreeGrafter"/>
</dbReference>
<evidence type="ECO:0000256" key="3">
    <source>
        <dbReference type="ARBA" id="ARBA00022777"/>
    </source>
</evidence>
<evidence type="ECO:0000259" key="8">
    <source>
        <dbReference type="Pfam" id="PF00370"/>
    </source>
</evidence>
<organism evidence="10 11">
    <name type="scientific">Winkia neuii</name>
    <dbReference type="NCBI Taxonomy" id="33007"/>
    <lineage>
        <taxon>Bacteria</taxon>
        <taxon>Bacillati</taxon>
        <taxon>Actinomycetota</taxon>
        <taxon>Actinomycetes</taxon>
        <taxon>Actinomycetales</taxon>
        <taxon>Actinomycetaceae</taxon>
        <taxon>Winkia</taxon>
    </lineage>
</organism>
<gene>
    <name evidence="10" type="ORF">CYJ19_09675</name>
</gene>
<evidence type="ECO:0000259" key="9">
    <source>
        <dbReference type="Pfam" id="PF02782"/>
    </source>
</evidence>
<dbReference type="GO" id="GO:0019569">
    <property type="term" value="P:L-arabinose catabolic process to D-xylulose 5-phosphate"/>
    <property type="evidence" value="ECO:0007669"/>
    <property type="project" value="InterPro"/>
</dbReference>
<dbReference type="InterPro" id="IPR018484">
    <property type="entry name" value="FGGY_N"/>
</dbReference>
<dbReference type="STRING" id="33007.HMPREF3198_01760"/>
<keyword evidence="11" id="KW-1185">Reference proteome</keyword>
<dbReference type="Pfam" id="PF00370">
    <property type="entry name" value="FGGY_N"/>
    <property type="match status" value="1"/>
</dbReference>
<keyword evidence="1 7" id="KW-0808">Transferase</keyword>
<sequence length="520" mass="56582">MVAPGYEGPYLLGIDFGTESCRAAIFDLRGNPIGFAGTPYKTNFPAPGRAEQSPTDWWEALQASVHRVFDKTGIPARHVAGISYDATTMTVVAMDRDGNALRDAIMWMDVRATRQAERANKIDHWAKLYNGGGTMPATAEWYPFKAAWLKENEPEIYKKAYRLVDAPDWLTYRLTGEWTVNQNTASIRAYYNSDKGGWPVDFYEQLGVGDVFEKLPQQVSALGDPIGGLSVKAASDLGLTPGIPVIQGGGDAWHGQIGLGAVQPGSLAIITGSSQVMTGQSAEPIYGKGFMGAYTDAVISGQYTVEGSSVSSGSVLKWFKDGFARDVVAATERVGLNAYEVLDKACANIPPGSDGVIVNEYFQGNRTPYTDSRARGMIWGLSLSHTPEHLYHAILESVAYDTAHNLKVMQEGGFTPEKLVYCGGATKSKVWMQMYADVTGIPATLTQVGDAVVLGSCMLAAVGAGLYQSLPDAARNMVHEADVIEPDQEKHEEYQFFLRQYMDAWPQMAELTHKSVDHIS</sequence>
<evidence type="ECO:0000256" key="6">
    <source>
        <dbReference type="ARBA" id="ARBA00023277"/>
    </source>
</evidence>
<evidence type="ECO:0000256" key="1">
    <source>
        <dbReference type="ARBA" id="ARBA00022679"/>
    </source>
</evidence>
<keyword evidence="6" id="KW-0119">Carbohydrate metabolism</keyword>
<feature type="domain" description="Carbohydrate kinase FGGY C-terminal" evidence="9">
    <location>
        <begin position="267"/>
        <end position="463"/>
    </location>
</feature>
<dbReference type="InterPro" id="IPR018483">
    <property type="entry name" value="Carb_kinase_FGGY_CS"/>
</dbReference>
<accession>A0A2I1IK31</accession>
<protein>
    <submittedName>
        <fullName evidence="10">Xylulose kinase</fullName>
    </submittedName>
</protein>
<dbReference type="PROSITE" id="PS00445">
    <property type="entry name" value="FGGY_KINASES_2"/>
    <property type="match status" value="1"/>
</dbReference>
<feature type="domain" description="Carbohydrate kinase FGGY N-terminal" evidence="8">
    <location>
        <begin position="10"/>
        <end position="258"/>
    </location>
</feature>
<dbReference type="GO" id="GO:0005524">
    <property type="term" value="F:ATP binding"/>
    <property type="evidence" value="ECO:0007669"/>
    <property type="project" value="UniProtKB-KW"/>
</dbReference>
<dbReference type="AlphaFoldDB" id="A0A2I1IK31"/>
<dbReference type="PIRSF" id="PIRSF000538">
    <property type="entry name" value="GlpK"/>
    <property type="match status" value="1"/>
</dbReference>
<dbReference type="GO" id="GO:0019150">
    <property type="term" value="F:D-ribulokinase activity"/>
    <property type="evidence" value="ECO:0007669"/>
    <property type="project" value="TreeGrafter"/>
</dbReference>
<proteinExistence type="inferred from homology"/>
<dbReference type="EMBL" id="PKKO01000006">
    <property type="protein sequence ID" value="PKY71485.1"/>
    <property type="molecule type" value="Genomic_DNA"/>
</dbReference>
<comment type="similarity">
    <text evidence="7">Belongs to the FGGY kinase family.</text>
</comment>
<comment type="caution">
    <text evidence="10">The sequence shown here is derived from an EMBL/GenBank/DDBJ whole genome shotgun (WGS) entry which is preliminary data.</text>
</comment>
<dbReference type="Pfam" id="PF02782">
    <property type="entry name" value="FGGY_C"/>
    <property type="match status" value="1"/>
</dbReference>
<dbReference type="GO" id="GO:0008741">
    <property type="term" value="F:ribulokinase activity"/>
    <property type="evidence" value="ECO:0007669"/>
    <property type="project" value="InterPro"/>
</dbReference>
<evidence type="ECO:0000256" key="2">
    <source>
        <dbReference type="ARBA" id="ARBA00022741"/>
    </source>
</evidence>
<dbReference type="CDD" id="cd07781">
    <property type="entry name" value="ASKHA_NBD_FGGY_L-RBK"/>
    <property type="match status" value="1"/>
</dbReference>
<dbReference type="SUPFAM" id="SSF53067">
    <property type="entry name" value="Actin-like ATPase domain"/>
    <property type="match status" value="2"/>
</dbReference>
<dbReference type="RefSeq" id="WP_024332249.1">
    <property type="nucleotide sequence ID" value="NZ_JASOXK010000004.1"/>
</dbReference>
<evidence type="ECO:0000313" key="10">
    <source>
        <dbReference type="EMBL" id="PKY71485.1"/>
    </source>
</evidence>
<evidence type="ECO:0000256" key="4">
    <source>
        <dbReference type="ARBA" id="ARBA00022840"/>
    </source>
</evidence>
<dbReference type="GeneID" id="35866414"/>
<dbReference type="InterPro" id="IPR000577">
    <property type="entry name" value="Carb_kinase_FGGY"/>
</dbReference>
<keyword evidence="5" id="KW-0054">Arabinose catabolism</keyword>
<keyword evidence="3 7" id="KW-0418">Kinase</keyword>
<evidence type="ECO:0000313" key="11">
    <source>
        <dbReference type="Proteomes" id="UP000235122"/>
    </source>
</evidence>
<dbReference type="InterPro" id="IPR005929">
    <property type="entry name" value="Ribulokinase"/>
</dbReference>
<name>A0A2I1IK31_9ACTO</name>